<dbReference type="Proteomes" id="UP000248764">
    <property type="component" value="Unassembled WGS sequence"/>
</dbReference>
<dbReference type="InterPro" id="IPR002347">
    <property type="entry name" value="SDR_fam"/>
</dbReference>
<evidence type="ECO:0000256" key="1">
    <source>
        <dbReference type="ARBA" id="ARBA00006484"/>
    </source>
</evidence>
<name>A0A2W2C0Y4_9ACTN</name>
<dbReference type="InterPro" id="IPR020904">
    <property type="entry name" value="Sc_DH/Rdtase_CS"/>
</dbReference>
<dbReference type="EMBL" id="POTW01000006">
    <property type="protein sequence ID" value="PZF85758.1"/>
    <property type="molecule type" value="Genomic_DNA"/>
</dbReference>
<evidence type="ECO:0000313" key="5">
    <source>
        <dbReference type="Proteomes" id="UP000248764"/>
    </source>
</evidence>
<comment type="similarity">
    <text evidence="1">Belongs to the short-chain dehydrogenases/reductases (SDR) family.</text>
</comment>
<dbReference type="PANTHER" id="PTHR43477">
    <property type="entry name" value="DIHYDROANTICAPSIN 7-DEHYDROGENASE"/>
    <property type="match status" value="1"/>
</dbReference>
<dbReference type="PANTHER" id="PTHR43477:SF1">
    <property type="entry name" value="DIHYDROANTICAPSIN 7-DEHYDROGENASE"/>
    <property type="match status" value="1"/>
</dbReference>
<dbReference type="SMART" id="SM00822">
    <property type="entry name" value="PKS_KR"/>
    <property type="match status" value="1"/>
</dbReference>
<accession>A0A2W2C0Y4</accession>
<dbReference type="InterPro" id="IPR036291">
    <property type="entry name" value="NAD(P)-bd_dom_sf"/>
</dbReference>
<evidence type="ECO:0000313" key="4">
    <source>
        <dbReference type="EMBL" id="PZF85758.1"/>
    </source>
</evidence>
<dbReference type="CDD" id="cd05233">
    <property type="entry name" value="SDR_c"/>
    <property type="match status" value="1"/>
</dbReference>
<feature type="domain" description="Ketoreductase" evidence="3">
    <location>
        <begin position="9"/>
        <end position="176"/>
    </location>
</feature>
<keyword evidence="2" id="KW-0560">Oxidoreductase</keyword>
<dbReference type="AlphaFoldDB" id="A0A2W2C0Y4"/>
<dbReference type="PRINTS" id="PR00081">
    <property type="entry name" value="GDHRDH"/>
</dbReference>
<dbReference type="InterPro" id="IPR051122">
    <property type="entry name" value="SDR_DHRS6-like"/>
</dbReference>
<dbReference type="Pfam" id="PF13561">
    <property type="entry name" value="adh_short_C2"/>
    <property type="match status" value="1"/>
</dbReference>
<reference evidence="4 5" key="1">
    <citation type="submission" date="2018-01" db="EMBL/GenBank/DDBJ databases">
        <title>Draft genome sequence of Jiangella sp. GTF31.</title>
        <authorList>
            <person name="Sahin N."/>
            <person name="Ay H."/>
            <person name="Saygin H."/>
        </authorList>
    </citation>
    <scope>NUCLEOTIDE SEQUENCE [LARGE SCALE GENOMIC DNA]</scope>
    <source>
        <strain evidence="4 5">GTF31</strain>
    </source>
</reference>
<dbReference type="GO" id="GO:0016491">
    <property type="term" value="F:oxidoreductase activity"/>
    <property type="evidence" value="ECO:0007669"/>
    <property type="project" value="UniProtKB-KW"/>
</dbReference>
<dbReference type="PROSITE" id="PS00061">
    <property type="entry name" value="ADH_SHORT"/>
    <property type="match status" value="1"/>
</dbReference>
<gene>
    <name evidence="4" type="ORF">C1I92_03840</name>
</gene>
<proteinExistence type="inferred from homology"/>
<protein>
    <submittedName>
        <fullName evidence="4">SDR family oxidoreductase</fullName>
    </submittedName>
</protein>
<dbReference type="PRINTS" id="PR00080">
    <property type="entry name" value="SDRFAMILY"/>
</dbReference>
<sequence>MKEAGVPGRGVLLIGASSEIGRAIADRFAAGGDTVVGVSRQPLEHPSLALHLEADCATAAGARQVVDATVELAGRLDVIVPAAALQPTAPLTETTDAQWHGALDAVMTTAFQVCKQGVPHLGRRSAIVAVSSVNGRVASPWLPAYAAAKAGLEGLVRQLALDLGPRGIRVNAVVPGLITTDADDRPGLAEGYPLHRTGRPAEVAEVVHFLAGDGASFVTGVALPVDGGLTIASPAAFARPELRSRFLPPV</sequence>
<dbReference type="SUPFAM" id="SSF51735">
    <property type="entry name" value="NAD(P)-binding Rossmann-fold domains"/>
    <property type="match status" value="1"/>
</dbReference>
<evidence type="ECO:0000259" key="3">
    <source>
        <dbReference type="SMART" id="SM00822"/>
    </source>
</evidence>
<comment type="caution">
    <text evidence="4">The sequence shown here is derived from an EMBL/GenBank/DDBJ whole genome shotgun (WGS) entry which is preliminary data.</text>
</comment>
<evidence type="ECO:0000256" key="2">
    <source>
        <dbReference type="ARBA" id="ARBA00023002"/>
    </source>
</evidence>
<organism evidence="4 5">
    <name type="scientific">Jiangella anatolica</name>
    <dbReference type="NCBI Taxonomy" id="2670374"/>
    <lineage>
        <taxon>Bacteria</taxon>
        <taxon>Bacillati</taxon>
        <taxon>Actinomycetota</taxon>
        <taxon>Actinomycetes</taxon>
        <taxon>Jiangellales</taxon>
        <taxon>Jiangellaceae</taxon>
        <taxon>Jiangella</taxon>
    </lineage>
</organism>
<dbReference type="InterPro" id="IPR057326">
    <property type="entry name" value="KR_dom"/>
</dbReference>
<keyword evidence="5" id="KW-1185">Reference proteome</keyword>
<dbReference type="FunFam" id="3.40.50.720:FF:000084">
    <property type="entry name" value="Short-chain dehydrogenase reductase"/>
    <property type="match status" value="1"/>
</dbReference>
<dbReference type="Gene3D" id="3.40.50.720">
    <property type="entry name" value="NAD(P)-binding Rossmann-like Domain"/>
    <property type="match status" value="1"/>
</dbReference>